<dbReference type="RefSeq" id="WP_351978750.1">
    <property type="nucleotide sequence ID" value="NZ_JBEPBX010000043.1"/>
</dbReference>
<keyword evidence="2" id="KW-1185">Reference proteome</keyword>
<evidence type="ECO:0000313" key="1">
    <source>
        <dbReference type="EMBL" id="MER6617723.1"/>
    </source>
</evidence>
<organism evidence="1 2">
    <name type="scientific">Streptomyces xantholiticus</name>
    <dbReference type="NCBI Taxonomy" id="68285"/>
    <lineage>
        <taxon>Bacteria</taxon>
        <taxon>Bacillati</taxon>
        <taxon>Actinomycetota</taxon>
        <taxon>Actinomycetes</taxon>
        <taxon>Kitasatosporales</taxon>
        <taxon>Streptomycetaceae</taxon>
        <taxon>Streptomyces</taxon>
    </lineage>
</organism>
<dbReference type="Proteomes" id="UP001445472">
    <property type="component" value="Unassembled WGS sequence"/>
</dbReference>
<sequence length="88" mass="9430">MRDELLGPEFARIARARTTLEDACAGVVEMAQDVDGCTPMGTDELPAAVDALESSECVDEDDAGALLKAVRSRRRWSATDNEVAEMTG</sequence>
<reference evidence="1 2" key="1">
    <citation type="submission" date="2024-06" db="EMBL/GenBank/DDBJ databases">
        <title>The Natural Products Discovery Center: Release of the First 8490 Sequenced Strains for Exploring Actinobacteria Biosynthetic Diversity.</title>
        <authorList>
            <person name="Kalkreuter E."/>
            <person name="Kautsar S.A."/>
            <person name="Yang D."/>
            <person name="Bader C.D."/>
            <person name="Teijaro C.N."/>
            <person name="Fluegel L."/>
            <person name="Davis C.M."/>
            <person name="Simpson J.R."/>
            <person name="Lauterbach L."/>
            <person name="Steele A.D."/>
            <person name="Gui C."/>
            <person name="Meng S."/>
            <person name="Li G."/>
            <person name="Viehrig K."/>
            <person name="Ye F."/>
            <person name="Su P."/>
            <person name="Kiefer A.F."/>
            <person name="Nichols A."/>
            <person name="Cepeda A.J."/>
            <person name="Yan W."/>
            <person name="Fan B."/>
            <person name="Jiang Y."/>
            <person name="Adhikari A."/>
            <person name="Zheng C.-J."/>
            <person name="Schuster L."/>
            <person name="Cowan T.M."/>
            <person name="Smanski M.J."/>
            <person name="Chevrette M.G."/>
            <person name="De Carvalho L.P.S."/>
            <person name="Shen B."/>
        </authorList>
    </citation>
    <scope>NUCLEOTIDE SEQUENCE [LARGE SCALE GENOMIC DNA]</scope>
    <source>
        <strain evidence="1 2">NPDC000837</strain>
    </source>
</reference>
<protein>
    <submittedName>
        <fullName evidence="1">Uncharacterized protein</fullName>
    </submittedName>
</protein>
<accession>A0ABV1V3W2</accession>
<proteinExistence type="predicted"/>
<gene>
    <name evidence="1" type="ORF">ABT276_31295</name>
</gene>
<name>A0ABV1V3W2_9ACTN</name>
<comment type="caution">
    <text evidence="1">The sequence shown here is derived from an EMBL/GenBank/DDBJ whole genome shotgun (WGS) entry which is preliminary data.</text>
</comment>
<evidence type="ECO:0000313" key="2">
    <source>
        <dbReference type="Proteomes" id="UP001445472"/>
    </source>
</evidence>
<dbReference type="EMBL" id="JBEPBX010000043">
    <property type="protein sequence ID" value="MER6617723.1"/>
    <property type="molecule type" value="Genomic_DNA"/>
</dbReference>